<comment type="subcellular location">
    <subcellularLocation>
        <location evidence="1 7">Cell membrane</location>
        <topology evidence="1 7">Multi-pass membrane protein</topology>
    </subcellularLocation>
</comment>
<feature type="compositionally biased region" description="Polar residues" evidence="8">
    <location>
        <begin position="316"/>
        <end position="327"/>
    </location>
</feature>
<dbReference type="GO" id="GO:0002028">
    <property type="term" value="P:regulation of sodium ion transport"/>
    <property type="evidence" value="ECO:0007669"/>
    <property type="project" value="UniProtKB-UniRule"/>
</dbReference>
<comment type="caution">
    <text evidence="7">Lacks conserved residue(s) required for the propagation of feature annotation.</text>
</comment>
<keyword evidence="5 7" id="KW-1133">Transmembrane helix</keyword>
<gene>
    <name evidence="9" type="ORF">ElyMa_003604100</name>
</gene>
<keyword evidence="6 7" id="KW-0472">Membrane</keyword>
<feature type="region of interest" description="Disordered" evidence="8">
    <location>
        <begin position="201"/>
        <end position="220"/>
    </location>
</feature>
<evidence type="ECO:0000256" key="2">
    <source>
        <dbReference type="ARBA" id="ARBA00006364"/>
    </source>
</evidence>
<evidence type="ECO:0000256" key="5">
    <source>
        <dbReference type="ARBA" id="ARBA00022989"/>
    </source>
</evidence>
<evidence type="ECO:0000256" key="8">
    <source>
        <dbReference type="SAM" id="MobiDB-lite"/>
    </source>
</evidence>
<feature type="region of interest" description="Disordered" evidence="8">
    <location>
        <begin position="247"/>
        <end position="361"/>
    </location>
</feature>
<dbReference type="PANTHER" id="PTHR13084">
    <property type="entry name" value="T-CELL LYMPHOMA BREAKPOINT-ASSOCIATED TARGET 1-RELATED"/>
    <property type="match status" value="1"/>
</dbReference>
<name>A0AAV4ESF5_9GAST</name>
<accession>A0AAV4ESF5</accession>
<dbReference type="InterPro" id="IPR008516">
    <property type="entry name" value="Na/K-Atpase_Interacting"/>
</dbReference>
<feature type="compositionally biased region" description="Polar residues" evidence="8">
    <location>
        <begin position="274"/>
        <end position="288"/>
    </location>
</feature>
<evidence type="ECO:0000256" key="3">
    <source>
        <dbReference type="ARBA" id="ARBA00022475"/>
    </source>
</evidence>
<dbReference type="PANTHER" id="PTHR13084:SF6">
    <property type="entry name" value="SODIUM_POTASSIUM-TRANSPORTING ATPASE SUBUNIT BETA-1-INTERACTING PROTEIN"/>
    <property type="match status" value="1"/>
</dbReference>
<dbReference type="EMBL" id="BMAT01007404">
    <property type="protein sequence ID" value="GFR63423.1"/>
    <property type="molecule type" value="Genomic_DNA"/>
</dbReference>
<proteinExistence type="inferred from homology"/>
<feature type="transmembrane region" description="Helical" evidence="7">
    <location>
        <begin position="40"/>
        <end position="64"/>
    </location>
</feature>
<dbReference type="GO" id="GO:0005886">
    <property type="term" value="C:plasma membrane"/>
    <property type="evidence" value="ECO:0007669"/>
    <property type="project" value="UniProtKB-SubCell"/>
</dbReference>
<keyword evidence="4 7" id="KW-0812">Transmembrane</keyword>
<feature type="compositionally biased region" description="Polar residues" evidence="8">
    <location>
        <begin position="341"/>
        <end position="352"/>
    </location>
</feature>
<evidence type="ECO:0000313" key="10">
    <source>
        <dbReference type="Proteomes" id="UP000762676"/>
    </source>
</evidence>
<evidence type="ECO:0000256" key="6">
    <source>
        <dbReference type="ARBA" id="ARBA00023136"/>
    </source>
</evidence>
<keyword evidence="3 7" id="KW-1003">Cell membrane</keyword>
<protein>
    <recommendedName>
        <fullName evidence="7">Sodium/potassium-transporting ATPase subunit beta-1-interacting protein</fullName>
        <shortName evidence="7">Na(+)/K(+)-transporting ATPase subunit beta-1-interacting protein</shortName>
    </recommendedName>
</protein>
<comment type="caution">
    <text evidence="9">The sequence shown here is derived from an EMBL/GenBank/DDBJ whole genome shotgun (WGS) entry which is preliminary data.</text>
</comment>
<reference evidence="9 10" key="1">
    <citation type="journal article" date="2021" name="Elife">
        <title>Chloroplast acquisition without the gene transfer in kleptoplastic sea slugs, Plakobranchus ocellatus.</title>
        <authorList>
            <person name="Maeda T."/>
            <person name="Takahashi S."/>
            <person name="Yoshida T."/>
            <person name="Shimamura S."/>
            <person name="Takaki Y."/>
            <person name="Nagai Y."/>
            <person name="Toyoda A."/>
            <person name="Suzuki Y."/>
            <person name="Arimoto A."/>
            <person name="Ishii H."/>
            <person name="Satoh N."/>
            <person name="Nishiyama T."/>
            <person name="Hasebe M."/>
            <person name="Maruyama T."/>
            <person name="Minagawa J."/>
            <person name="Obokata J."/>
            <person name="Shigenobu S."/>
        </authorList>
    </citation>
    <scope>NUCLEOTIDE SEQUENCE [LARGE SCALE GENOMIC DNA]</scope>
</reference>
<evidence type="ECO:0000313" key="9">
    <source>
        <dbReference type="EMBL" id="GFR63423.1"/>
    </source>
</evidence>
<feature type="compositionally biased region" description="Low complexity" evidence="8">
    <location>
        <begin position="255"/>
        <end position="266"/>
    </location>
</feature>
<evidence type="ECO:0000256" key="4">
    <source>
        <dbReference type="ARBA" id="ARBA00022692"/>
    </source>
</evidence>
<dbReference type="Pfam" id="PF05640">
    <property type="entry name" value="NKAIN"/>
    <property type="match status" value="2"/>
</dbReference>
<comment type="similarity">
    <text evidence="2 7">Belongs to the NKAIN family.</text>
</comment>
<dbReference type="Proteomes" id="UP000762676">
    <property type="component" value="Unassembled WGS sequence"/>
</dbReference>
<feature type="transmembrane region" description="Helical" evidence="7">
    <location>
        <begin position="100"/>
        <end position="122"/>
    </location>
</feature>
<feature type="compositionally biased region" description="Basic residues" evidence="8">
    <location>
        <begin position="204"/>
        <end position="214"/>
    </location>
</feature>
<organism evidence="9 10">
    <name type="scientific">Elysia marginata</name>
    <dbReference type="NCBI Taxonomy" id="1093978"/>
    <lineage>
        <taxon>Eukaryota</taxon>
        <taxon>Metazoa</taxon>
        <taxon>Spiralia</taxon>
        <taxon>Lophotrochozoa</taxon>
        <taxon>Mollusca</taxon>
        <taxon>Gastropoda</taxon>
        <taxon>Heterobranchia</taxon>
        <taxon>Euthyneura</taxon>
        <taxon>Panpulmonata</taxon>
        <taxon>Sacoglossa</taxon>
        <taxon>Placobranchoidea</taxon>
        <taxon>Plakobranchidae</taxon>
        <taxon>Elysia</taxon>
    </lineage>
</organism>
<sequence length="538" mass="60339">MEADDKWFTKALRTTLIVLFTLQLVSTLERQVFDFLGYMWAPIIGNFFQIIVVILGIFGACNFYRSFIVVSAEEGGRRIPPEDSVVGCILQYYYVEVIHAGVQCLLSLGGFVASCICIYSFIEGDDPSKYPQCSGTSPTDLCRSGRMTDSPLLPFSAELMSGCALNFTSGRAEREAGNEDRKGNWLSFSLLSRLSENTACSRQANRRRRKKKGRNQLDSSLVHSPYLSRLHSPLPSLPHIAFPLSSIPPSRQCNPPDSDTSQSPSSLRKACGLSFSSNHMHRTNIGSTRRNHLDSHPTGDHSLITLTPPSRRYLGPSQQIQNLMNAFSSSSSSPSPAITRPQLSPTLTHNNPLPQPPRTHRHQYVSASSNHKACSSFFSFQVNASQLDNQNDPFLFKDIQTSFLHRGQSQENFECRGRAGHSSGYKFEDQPTWWQDGADRDWVDSGHGSRRKFPNFRHFNRGDMTRSQLNPLSPRHHQSKGSRVSRVDSWLSEDEGEDDVFFSSQEMEGLKLNETAGKNFRIGGSDTDEDVWVLQTEL</sequence>
<evidence type="ECO:0000256" key="1">
    <source>
        <dbReference type="ARBA" id="ARBA00004651"/>
    </source>
</evidence>
<dbReference type="AlphaFoldDB" id="A0AAV4ESF5"/>
<feature type="region of interest" description="Disordered" evidence="8">
    <location>
        <begin position="463"/>
        <end position="489"/>
    </location>
</feature>
<keyword evidence="10" id="KW-1185">Reference proteome</keyword>
<evidence type="ECO:0000256" key="7">
    <source>
        <dbReference type="RuleBase" id="RU368041"/>
    </source>
</evidence>